<evidence type="ECO:0000313" key="2">
    <source>
        <dbReference type="Proteomes" id="UP000276133"/>
    </source>
</evidence>
<keyword evidence="2" id="KW-1185">Reference proteome</keyword>
<proteinExistence type="predicted"/>
<dbReference type="Proteomes" id="UP000276133">
    <property type="component" value="Unassembled WGS sequence"/>
</dbReference>
<name>A0A3M7QCY2_BRAPC</name>
<sequence>MKSSANHNFENYYQDFYEFIHIQFLKEIYKSLFGSGIFEIMQLYLFNLKITTRSAAKRFFAPLSKKGHFVQTYFSLTFSSLELKT</sequence>
<accession>A0A3M7QCY2</accession>
<dbReference type="EMBL" id="REGN01006619">
    <property type="protein sequence ID" value="RNA08818.1"/>
    <property type="molecule type" value="Genomic_DNA"/>
</dbReference>
<reference evidence="1 2" key="1">
    <citation type="journal article" date="2018" name="Sci. Rep.">
        <title>Genomic signatures of local adaptation to the degree of environmental predictability in rotifers.</title>
        <authorList>
            <person name="Franch-Gras L."/>
            <person name="Hahn C."/>
            <person name="Garcia-Roger E.M."/>
            <person name="Carmona M.J."/>
            <person name="Serra M."/>
            <person name="Gomez A."/>
        </authorList>
    </citation>
    <scope>NUCLEOTIDE SEQUENCE [LARGE SCALE GENOMIC DNA]</scope>
    <source>
        <strain evidence="1">HYR1</strain>
    </source>
</reference>
<evidence type="ECO:0000313" key="1">
    <source>
        <dbReference type="EMBL" id="RNA08818.1"/>
    </source>
</evidence>
<protein>
    <submittedName>
        <fullName evidence="1">Uncharacterized protein</fullName>
    </submittedName>
</protein>
<gene>
    <name evidence="1" type="ORF">BpHYR1_053861</name>
</gene>
<comment type="caution">
    <text evidence="1">The sequence shown here is derived from an EMBL/GenBank/DDBJ whole genome shotgun (WGS) entry which is preliminary data.</text>
</comment>
<organism evidence="1 2">
    <name type="scientific">Brachionus plicatilis</name>
    <name type="common">Marine rotifer</name>
    <name type="synonym">Brachionus muelleri</name>
    <dbReference type="NCBI Taxonomy" id="10195"/>
    <lineage>
        <taxon>Eukaryota</taxon>
        <taxon>Metazoa</taxon>
        <taxon>Spiralia</taxon>
        <taxon>Gnathifera</taxon>
        <taxon>Rotifera</taxon>
        <taxon>Eurotatoria</taxon>
        <taxon>Monogononta</taxon>
        <taxon>Pseudotrocha</taxon>
        <taxon>Ploima</taxon>
        <taxon>Brachionidae</taxon>
        <taxon>Brachionus</taxon>
    </lineage>
</organism>
<dbReference type="AlphaFoldDB" id="A0A3M7QCY2"/>